<sequence>MSAVARASARPTPPHPPPSTAAVSAPAPSAHPVVPPIRRHLAFASTKPPFVHPNEYHRFSSNNSNNNLTTANNTRGIIADQEVEAIVVRSTPLKRKRTVENKEAESSQWTNSPAITSISNSPLRTPVSAKGGRINNRSKANKSTPQTPLANASSPSPLTPAGSCRYDSSLGFLTKKFVNLIKHAEDGIIDLNQAAETLEVQKRRIYDITNVLEGIGLIEKKLKNKIRWKGVDDSRPGEADIDLSVLQAEIENLTMKERILDDQIREKQERLRDLSENENNQRWLFVTEEDIKALPCFQNETLIAIKAPHGTTLEVPDPDEAVDYPQRRYRMILRSTMGSIDVYLVSQFEKFEEVNDVEPPASLSLASSPGSNENQVDLVNVNGTREEIEPQAVQTHQMCSDVNASQPVGGMMKIVPSNTDNDADYWLLSDADVSITDMWKTDCVEWSGVDTFDANFGMADISTPRPQSSPSNL</sequence>
<accession>A0A6A2Z140</accession>
<dbReference type="InterPro" id="IPR037241">
    <property type="entry name" value="E2F-DP_heterodim"/>
</dbReference>
<evidence type="ECO:0000256" key="2">
    <source>
        <dbReference type="ARBA" id="ARBA00023015"/>
    </source>
</evidence>
<keyword evidence="5" id="KW-0131">Cell cycle</keyword>
<dbReference type="FunFam" id="1.10.10.10:FF:000008">
    <property type="entry name" value="E2F transcription factor 1"/>
    <property type="match status" value="1"/>
</dbReference>
<keyword evidence="7" id="KW-0175">Coiled coil</keyword>
<feature type="region of interest" description="Disordered" evidence="8">
    <location>
        <begin position="1"/>
        <end position="33"/>
    </location>
</feature>
<evidence type="ECO:0000256" key="5">
    <source>
        <dbReference type="ARBA" id="ARBA00023306"/>
    </source>
</evidence>
<dbReference type="OrthoDB" id="1743261at2759"/>
<comment type="subcellular location">
    <subcellularLocation>
        <location evidence="6">Nucleus</location>
    </subcellularLocation>
</comment>
<dbReference type="InterPro" id="IPR003316">
    <property type="entry name" value="E2F_WHTH_DNA-bd_dom"/>
</dbReference>
<reference evidence="10" key="1">
    <citation type="submission" date="2019-09" db="EMBL/GenBank/DDBJ databases">
        <title>Draft genome information of white flower Hibiscus syriacus.</title>
        <authorList>
            <person name="Kim Y.-M."/>
        </authorList>
    </citation>
    <scope>NUCLEOTIDE SEQUENCE [LARGE SCALE GENOMIC DNA]</scope>
    <source>
        <strain evidence="10">YM2019G1</strain>
    </source>
</reference>
<feature type="compositionally biased region" description="Low complexity" evidence="8">
    <location>
        <begin position="20"/>
        <end position="32"/>
    </location>
</feature>
<evidence type="ECO:0000256" key="1">
    <source>
        <dbReference type="ARBA" id="ARBA00010940"/>
    </source>
</evidence>
<dbReference type="Gene3D" id="1.10.10.10">
    <property type="entry name" value="Winged helix-like DNA-binding domain superfamily/Winged helix DNA-binding domain"/>
    <property type="match status" value="1"/>
</dbReference>
<organism evidence="10 11">
    <name type="scientific">Hibiscus syriacus</name>
    <name type="common">Rose of Sharon</name>
    <dbReference type="NCBI Taxonomy" id="106335"/>
    <lineage>
        <taxon>Eukaryota</taxon>
        <taxon>Viridiplantae</taxon>
        <taxon>Streptophyta</taxon>
        <taxon>Embryophyta</taxon>
        <taxon>Tracheophyta</taxon>
        <taxon>Spermatophyta</taxon>
        <taxon>Magnoliopsida</taxon>
        <taxon>eudicotyledons</taxon>
        <taxon>Gunneridae</taxon>
        <taxon>Pentapetalae</taxon>
        <taxon>rosids</taxon>
        <taxon>malvids</taxon>
        <taxon>Malvales</taxon>
        <taxon>Malvaceae</taxon>
        <taxon>Malvoideae</taxon>
        <taxon>Hibiscus</taxon>
    </lineage>
</organism>
<proteinExistence type="inferred from homology"/>
<dbReference type="Pfam" id="PF16421">
    <property type="entry name" value="E2F_CC-MB"/>
    <property type="match status" value="1"/>
</dbReference>
<keyword evidence="6" id="KW-0539">Nucleus</keyword>
<evidence type="ECO:0000256" key="4">
    <source>
        <dbReference type="ARBA" id="ARBA00023163"/>
    </source>
</evidence>
<protein>
    <submittedName>
        <fullName evidence="10">Transcription factor E2FB</fullName>
    </submittedName>
</protein>
<dbReference type="PANTHER" id="PTHR12081">
    <property type="entry name" value="TRANSCRIPTION FACTOR E2F"/>
    <property type="match status" value="1"/>
</dbReference>
<feature type="domain" description="E2F/DP family winged-helix DNA-binding" evidence="9">
    <location>
        <begin position="165"/>
        <end position="230"/>
    </location>
</feature>
<gene>
    <name evidence="10" type="ORF">F3Y22_tig00111105pilonHSYRG00561</name>
</gene>
<dbReference type="SUPFAM" id="SSF144074">
    <property type="entry name" value="E2F-DP heterodimerization region"/>
    <property type="match status" value="1"/>
</dbReference>
<evidence type="ECO:0000256" key="8">
    <source>
        <dbReference type="SAM" id="MobiDB-lite"/>
    </source>
</evidence>
<dbReference type="EMBL" id="VEPZ02001236">
    <property type="protein sequence ID" value="KAE8684845.1"/>
    <property type="molecule type" value="Genomic_DNA"/>
</dbReference>
<feature type="region of interest" description="Disordered" evidence="8">
    <location>
        <begin position="94"/>
        <end position="160"/>
    </location>
</feature>
<evidence type="ECO:0000313" key="11">
    <source>
        <dbReference type="Proteomes" id="UP000436088"/>
    </source>
</evidence>
<evidence type="ECO:0000256" key="3">
    <source>
        <dbReference type="ARBA" id="ARBA00023125"/>
    </source>
</evidence>
<feature type="coiled-coil region" evidence="7">
    <location>
        <begin position="243"/>
        <end position="277"/>
    </location>
</feature>
<keyword evidence="4 6" id="KW-0804">Transcription</keyword>
<comment type="caution">
    <text evidence="10">The sequence shown here is derived from an EMBL/GenBank/DDBJ whole genome shotgun (WGS) entry which is preliminary data.</text>
</comment>
<evidence type="ECO:0000259" key="9">
    <source>
        <dbReference type="SMART" id="SM01372"/>
    </source>
</evidence>
<dbReference type="GO" id="GO:0000978">
    <property type="term" value="F:RNA polymerase II cis-regulatory region sequence-specific DNA binding"/>
    <property type="evidence" value="ECO:0007669"/>
    <property type="project" value="InterPro"/>
</dbReference>
<dbReference type="InterPro" id="IPR032198">
    <property type="entry name" value="E2F_CC-MB"/>
</dbReference>
<dbReference type="AlphaFoldDB" id="A0A6A2Z140"/>
<dbReference type="PANTHER" id="PTHR12081:SF105">
    <property type="entry name" value="TRANSCRIPTION FACTOR E2FA"/>
    <property type="match status" value="1"/>
</dbReference>
<dbReference type="InterPro" id="IPR036388">
    <property type="entry name" value="WH-like_DNA-bd_sf"/>
</dbReference>
<dbReference type="GO" id="GO:0046983">
    <property type="term" value="F:protein dimerization activity"/>
    <property type="evidence" value="ECO:0007669"/>
    <property type="project" value="InterPro"/>
</dbReference>
<dbReference type="InterPro" id="IPR015633">
    <property type="entry name" value="E2F"/>
</dbReference>
<evidence type="ECO:0000256" key="6">
    <source>
        <dbReference type="RuleBase" id="RU003796"/>
    </source>
</evidence>
<feature type="compositionally biased region" description="Polar residues" evidence="8">
    <location>
        <begin position="106"/>
        <end position="123"/>
    </location>
</feature>
<dbReference type="GO" id="GO:0090575">
    <property type="term" value="C:RNA polymerase II transcription regulator complex"/>
    <property type="evidence" value="ECO:0007669"/>
    <property type="project" value="TreeGrafter"/>
</dbReference>
<dbReference type="Pfam" id="PF02319">
    <property type="entry name" value="WHD_E2F_TDP"/>
    <property type="match status" value="1"/>
</dbReference>
<feature type="compositionally biased region" description="Low complexity" evidence="8">
    <location>
        <begin position="1"/>
        <end position="10"/>
    </location>
</feature>
<keyword evidence="3 6" id="KW-0238">DNA-binding</keyword>
<keyword evidence="2 6" id="KW-0805">Transcription regulation</keyword>
<evidence type="ECO:0000313" key="10">
    <source>
        <dbReference type="EMBL" id="KAE8684845.1"/>
    </source>
</evidence>
<evidence type="ECO:0000256" key="7">
    <source>
        <dbReference type="SAM" id="Coils"/>
    </source>
</evidence>
<comment type="similarity">
    <text evidence="1 6">Belongs to the E2F/DP family.</text>
</comment>
<dbReference type="CDD" id="cd14660">
    <property type="entry name" value="E2F_DD"/>
    <property type="match status" value="1"/>
</dbReference>
<name>A0A6A2Z140_HIBSY</name>
<dbReference type="Gene3D" id="6.10.250.540">
    <property type="match status" value="1"/>
</dbReference>
<dbReference type="Proteomes" id="UP000436088">
    <property type="component" value="Unassembled WGS sequence"/>
</dbReference>
<feature type="compositionally biased region" description="Polar residues" evidence="8">
    <location>
        <begin position="135"/>
        <end position="156"/>
    </location>
</feature>
<dbReference type="SMART" id="SM01372">
    <property type="entry name" value="E2F_TDP"/>
    <property type="match status" value="1"/>
</dbReference>
<keyword evidence="11" id="KW-1185">Reference proteome</keyword>
<dbReference type="InterPro" id="IPR036390">
    <property type="entry name" value="WH_DNA-bd_sf"/>
</dbReference>
<dbReference type="GO" id="GO:0000981">
    <property type="term" value="F:DNA-binding transcription factor activity, RNA polymerase II-specific"/>
    <property type="evidence" value="ECO:0007669"/>
    <property type="project" value="TreeGrafter"/>
</dbReference>
<dbReference type="SUPFAM" id="SSF46785">
    <property type="entry name" value="Winged helix' DNA-binding domain"/>
    <property type="match status" value="1"/>
</dbReference>